<keyword evidence="6" id="KW-1185">Reference proteome</keyword>
<evidence type="ECO:0000256" key="1">
    <source>
        <dbReference type="ARBA" id="ARBA00022723"/>
    </source>
</evidence>
<keyword evidence="1" id="KW-0479">Metal-binding</keyword>
<gene>
    <name evidence="5" type="ORF">IPOD504_LOCUS2470</name>
</gene>
<name>A0ABN8HWS0_9NEOP</name>
<dbReference type="EMBL" id="OW152824">
    <property type="protein sequence ID" value="CAH2040307.1"/>
    <property type="molecule type" value="Genomic_DNA"/>
</dbReference>
<keyword evidence="2" id="KW-0863">Zinc-finger</keyword>
<protein>
    <recommendedName>
        <fullName evidence="4">FLYWCH-type domain-containing protein</fullName>
    </recommendedName>
</protein>
<dbReference type="Gene3D" id="2.20.25.240">
    <property type="match status" value="2"/>
</dbReference>
<feature type="non-terminal residue" evidence="5">
    <location>
        <position position="1"/>
    </location>
</feature>
<keyword evidence="3" id="KW-0862">Zinc</keyword>
<dbReference type="InterPro" id="IPR007588">
    <property type="entry name" value="Znf_FLYWCH"/>
</dbReference>
<feature type="domain" description="FLYWCH-type" evidence="4">
    <location>
        <begin position="45"/>
        <end position="102"/>
    </location>
</feature>
<evidence type="ECO:0000259" key="4">
    <source>
        <dbReference type="Pfam" id="PF04500"/>
    </source>
</evidence>
<dbReference type="Pfam" id="PF04500">
    <property type="entry name" value="FLYWCH"/>
    <property type="match status" value="2"/>
</dbReference>
<feature type="domain" description="FLYWCH-type" evidence="4">
    <location>
        <begin position="3"/>
        <end position="37"/>
    </location>
</feature>
<proteinExistence type="predicted"/>
<sequence length="102" mass="11636">MIWTSRGTQMLLAGGFRFSRDRVMGCKTRWQCTTKSRTKLPIFGMTKSGNPVIMVGPYRFNKVNRCKGPKVRWTCVKTPSGCRASITTVDDVIIRTQNEHNH</sequence>
<evidence type="ECO:0000256" key="3">
    <source>
        <dbReference type="ARBA" id="ARBA00022833"/>
    </source>
</evidence>
<evidence type="ECO:0000313" key="6">
    <source>
        <dbReference type="Proteomes" id="UP000837857"/>
    </source>
</evidence>
<accession>A0ABN8HWS0</accession>
<reference evidence="5" key="1">
    <citation type="submission" date="2022-03" db="EMBL/GenBank/DDBJ databases">
        <authorList>
            <person name="Martin H S."/>
        </authorList>
    </citation>
    <scope>NUCLEOTIDE SEQUENCE</scope>
</reference>
<evidence type="ECO:0000313" key="5">
    <source>
        <dbReference type="EMBL" id="CAH2040307.1"/>
    </source>
</evidence>
<evidence type="ECO:0000256" key="2">
    <source>
        <dbReference type="ARBA" id="ARBA00022771"/>
    </source>
</evidence>
<dbReference type="Proteomes" id="UP000837857">
    <property type="component" value="Chromosome 12"/>
</dbReference>
<organism evidence="5 6">
    <name type="scientific">Iphiclides podalirius</name>
    <name type="common">scarce swallowtail</name>
    <dbReference type="NCBI Taxonomy" id="110791"/>
    <lineage>
        <taxon>Eukaryota</taxon>
        <taxon>Metazoa</taxon>
        <taxon>Ecdysozoa</taxon>
        <taxon>Arthropoda</taxon>
        <taxon>Hexapoda</taxon>
        <taxon>Insecta</taxon>
        <taxon>Pterygota</taxon>
        <taxon>Neoptera</taxon>
        <taxon>Endopterygota</taxon>
        <taxon>Lepidoptera</taxon>
        <taxon>Glossata</taxon>
        <taxon>Ditrysia</taxon>
        <taxon>Papilionoidea</taxon>
        <taxon>Papilionidae</taxon>
        <taxon>Papilioninae</taxon>
        <taxon>Iphiclides</taxon>
    </lineage>
</organism>